<organism evidence="2 3">
    <name type="scientific">Bifidobacterium callitrichos DSM 23973</name>
    <dbReference type="NCBI Taxonomy" id="1437609"/>
    <lineage>
        <taxon>Bacteria</taxon>
        <taxon>Bacillati</taxon>
        <taxon>Actinomycetota</taxon>
        <taxon>Actinomycetes</taxon>
        <taxon>Bifidobacteriales</taxon>
        <taxon>Bifidobacteriaceae</taxon>
        <taxon>Bifidobacterium</taxon>
    </lineage>
</organism>
<dbReference type="STRING" id="1437609.BCAL_2162"/>
<dbReference type="Proteomes" id="UP000029072">
    <property type="component" value="Unassembled WGS sequence"/>
</dbReference>
<dbReference type="AlphaFoldDB" id="A0A086ZWI3"/>
<gene>
    <name evidence="2" type="ORF">BCAL_2162</name>
</gene>
<accession>A0A086ZWI3</accession>
<evidence type="ECO:0000313" key="3">
    <source>
        <dbReference type="Proteomes" id="UP000029072"/>
    </source>
</evidence>
<feature type="transmembrane region" description="Helical" evidence="1">
    <location>
        <begin position="83"/>
        <end position="104"/>
    </location>
</feature>
<keyword evidence="1" id="KW-1133">Transmembrane helix</keyword>
<proteinExistence type="predicted"/>
<keyword evidence="1" id="KW-0812">Transmembrane</keyword>
<comment type="caution">
    <text evidence="2">The sequence shown here is derived from an EMBL/GenBank/DDBJ whole genome shotgun (WGS) entry which is preliminary data.</text>
</comment>
<dbReference type="eggNOG" id="ENOG5030F8H">
    <property type="taxonomic scope" value="Bacteria"/>
</dbReference>
<evidence type="ECO:0000313" key="2">
    <source>
        <dbReference type="EMBL" id="KFI50883.1"/>
    </source>
</evidence>
<dbReference type="OrthoDB" id="3239080at2"/>
<sequence>MLDLMPAMLWCLALLISVAVIIICVIRGRLLHRYSGAVPIVSWNVVYAHVVCVVLGSSPYMVYVWYADGNAFDPDVRDFYASLGWPSAVIFILLLIVQWVCMYVQARRAARSQMDAVLGSAHAADRSDL</sequence>
<feature type="transmembrane region" description="Helical" evidence="1">
    <location>
        <begin position="38"/>
        <end position="63"/>
    </location>
</feature>
<protein>
    <submittedName>
        <fullName evidence="2">Anaerobic C4-dicarboxylate transport protein</fullName>
    </submittedName>
</protein>
<dbReference type="RefSeq" id="WP_043166527.1">
    <property type="nucleotide sequence ID" value="NZ_JDUV01000013.1"/>
</dbReference>
<name>A0A086ZWI3_9BIFI</name>
<evidence type="ECO:0000256" key="1">
    <source>
        <dbReference type="SAM" id="Phobius"/>
    </source>
</evidence>
<feature type="transmembrane region" description="Helical" evidence="1">
    <location>
        <begin position="6"/>
        <end position="26"/>
    </location>
</feature>
<keyword evidence="1" id="KW-0472">Membrane</keyword>
<reference evidence="2 3" key="1">
    <citation type="submission" date="2014-03" db="EMBL/GenBank/DDBJ databases">
        <title>Genomics of Bifidobacteria.</title>
        <authorList>
            <person name="Ventura M."/>
            <person name="Milani C."/>
            <person name="Lugli G.A."/>
        </authorList>
    </citation>
    <scope>NUCLEOTIDE SEQUENCE [LARGE SCALE GENOMIC DNA]</scope>
    <source>
        <strain evidence="2 3">DSM 23973</strain>
    </source>
</reference>
<dbReference type="EMBL" id="JGYS01000024">
    <property type="protein sequence ID" value="KFI50883.1"/>
    <property type="molecule type" value="Genomic_DNA"/>
</dbReference>